<gene>
    <name evidence="5" type="ORF">QBC42DRAFT_346838</name>
</gene>
<dbReference type="Proteomes" id="UP001321749">
    <property type="component" value="Unassembled WGS sequence"/>
</dbReference>
<keyword evidence="2 3" id="KW-0040">ANK repeat</keyword>
<feature type="repeat" description="ANK" evidence="3">
    <location>
        <begin position="535"/>
        <end position="567"/>
    </location>
</feature>
<keyword evidence="1" id="KW-0677">Repeat</keyword>
<dbReference type="Gene3D" id="1.25.40.20">
    <property type="entry name" value="Ankyrin repeat-containing domain"/>
    <property type="match status" value="4"/>
</dbReference>
<feature type="region of interest" description="Disordered" evidence="4">
    <location>
        <begin position="1167"/>
        <end position="1186"/>
    </location>
</feature>
<evidence type="ECO:0000313" key="5">
    <source>
        <dbReference type="EMBL" id="KAK4461866.1"/>
    </source>
</evidence>
<dbReference type="InterPro" id="IPR036770">
    <property type="entry name" value="Ankyrin_rpt-contain_sf"/>
</dbReference>
<evidence type="ECO:0000256" key="1">
    <source>
        <dbReference type="ARBA" id="ARBA00022737"/>
    </source>
</evidence>
<feature type="compositionally biased region" description="Acidic residues" evidence="4">
    <location>
        <begin position="625"/>
        <end position="653"/>
    </location>
</feature>
<evidence type="ECO:0000256" key="4">
    <source>
        <dbReference type="SAM" id="MobiDB-lite"/>
    </source>
</evidence>
<comment type="caution">
    <text evidence="5">The sequence shown here is derived from an EMBL/GenBank/DDBJ whole genome shotgun (WGS) entry which is preliminary data.</text>
</comment>
<name>A0AAV9HQ91_9PEZI</name>
<reference evidence="5" key="2">
    <citation type="submission" date="2023-06" db="EMBL/GenBank/DDBJ databases">
        <authorList>
            <consortium name="Lawrence Berkeley National Laboratory"/>
            <person name="Mondo S.J."/>
            <person name="Hensen N."/>
            <person name="Bonometti L."/>
            <person name="Westerberg I."/>
            <person name="Brannstrom I.O."/>
            <person name="Guillou S."/>
            <person name="Cros-Aarteil S."/>
            <person name="Calhoun S."/>
            <person name="Haridas S."/>
            <person name="Kuo A."/>
            <person name="Pangilinan J."/>
            <person name="Riley R."/>
            <person name="Labutti K."/>
            <person name="Andreopoulos B."/>
            <person name="Lipzen A."/>
            <person name="Chen C."/>
            <person name="Yanf M."/>
            <person name="Daum C."/>
            <person name="Ng V."/>
            <person name="Clum A."/>
            <person name="Steindorff A."/>
            <person name="Ohm R."/>
            <person name="Martin F."/>
            <person name="Silar P."/>
            <person name="Natvig D."/>
            <person name="Lalanne C."/>
            <person name="Gautier V."/>
            <person name="Ament-Velasquez S.L."/>
            <person name="Kruys A."/>
            <person name="Hutchinson M.I."/>
            <person name="Powell A.J."/>
            <person name="Barry K."/>
            <person name="Miller A.N."/>
            <person name="Grigoriev I.V."/>
            <person name="Debuchy R."/>
            <person name="Gladieux P."/>
            <person name="Thoren M.H."/>
            <person name="Johannesson H."/>
        </authorList>
    </citation>
    <scope>NUCLEOTIDE SEQUENCE</scope>
    <source>
        <strain evidence="5">PSN324</strain>
    </source>
</reference>
<feature type="region of interest" description="Disordered" evidence="4">
    <location>
        <begin position="595"/>
        <end position="679"/>
    </location>
</feature>
<dbReference type="Pfam" id="PF12796">
    <property type="entry name" value="Ank_2"/>
    <property type="match status" value="2"/>
</dbReference>
<sequence length="1820" mass="203248">MAASAPPLIPVPLAGLPKYLSQHPNTPMTQLFEPYRKYETYVREAFAQNPHDGLLKDPYVNVLPLFTEDTQTVRIRARDLAKESKEEKSKYIMPLPKTVRRANDSPAVVQELKDFKRNFNVFSESSLVELDWSNVVAAGSSVTNCLLPVPDEYNATKRGLREFYHERFSPASDVDLFLYGLTEEEAIEKIKKIEVQVRDALLTETTVVRTKHAITICSRYPTRHIQIVLRIYKSVSEILTGFDIDCSGAAYDGSQVFCTPRALQSFMTQINHIDLSRRSPSYENRLSKYSHKGFEVYWPDLDRSRIDPTIFERSFQRTLGLARLLVLERLPTTSTREKYRDQRRAERGRPPNNNSNFHEPFAGNIKEDHEDEVADWLNVEEESNYNTFAIPYGPRIHAKRIEKYCYTKDLLLNADWIQREDRKVYLHRHPAFFGRFEDVVGDCCGYCPVPRTEEELKTAEEESKIYVSGRISFLKDDPGRQSIGSFNPLTENDWTEMAYVGDTALLCQAIVDGDDEKVAEWLGREDADPNTRDYTGRTPLHLAVMSSTPEIVRLLVDAGARLVARLADGRTALHLAAARGHVEIVKILMAKSIANEAEHEEKEERRRKEANTAGKNDDEAHGDVDMPDQDENEDRDEDEEMEEDEDWEGSGDDGESRATGSFVKVRSKAKENAPADDLALEENEDEPDFYDINVIAWDRPCSALHFAIIEGHTEVVKTLCQEYGADVLLPIKFMRPDKTPTGALLTLVLALILPVPEAKEMAETLLSLGATSAQADIYGVTAFHSYVEKNSETLLKSLWEHDPAGAQSAINHVVFPSSWGPCKTSLQVAVEKGDLALVLKLLDHGAIPHVDFETWLKAAKQSANIQGSLSTFENNQKLFQQKMEQPLISALNSSNPSTALGLLERGADPNVVTSASYHYMQEIFYAPRKGESALDLVNKHLAALRNYEGEPEVVPPKLPVGIDIFPKKYKPETYQHWLVTQDVKQIKDGHRKALEEYKKTKAKSDNAAGVAEKKAAIQDAIATMEHIKAVMIAAGAKSFGDLFPDYRDPAATATSLPVNNQQNSGIDLNRPLYKFTFSFTNVIDVTEARKAAYINLFEAAWRGDLETIKTLTLTAWDDKKQEAPLKIAVCDANSNSPFSLAFFRGHLTVATAVLEIAQAQYTPDAKSKPQYRAVVNDPSRDLSDNESVYSEDDELNIFREIIGGDFTIENVGQVSMKVNSRTKPLELLDWNCPAIDYDEAESSTEPKSCSPLLRSVVRNDKKGVEFLLDIGKRFSSHATESGNEISGLYVLPDSIFENAIRSGRTELLAELIKSTGAGLPLEEMVKNTGVALVEKPKYYQGLTVYGKKRQDWATAGQGARYGPSGNSNSPLLIAALAGSIESVEWFLSDAPLRHYLTFCNSKAARDPRVKHLAQSAGGYEGAIKQWLNKDSDLIIHAAIYASPSKKADELVSYLVKAYPGLVDTKDSNGATPLLTACRFGRLNIIKRLVEAGADQSTRDQDWNNILHGLLHWQPTADALGTLFSLLNPGLLAHMLKERNSLAEDGRTPLHAWIFNSLNDPISARAYKNTEAMIEVLKLLIAISPETAKQAFQMLDGVGNTPLHTLLTDKAEPSLVRAVLEFDPTLLLLENAVGRTPIEVVHDLHMSEHIKANNSDNGRHRYYYEAYPSPFSTIAELVTRDPSFFVQYSNSKARPRGSLAARNLFLCNEILSQTPDPKKRKLVSLHSANLVAKRLGERHTNVRYNFSLKRKAGSDDVGGDDGDDDGNVSDTLSQVGSNSGEETKTAGAAPPARAQNKRRKRETFISSRYLGRYESPWVIPE</sequence>
<feature type="region of interest" description="Disordered" evidence="4">
    <location>
        <begin position="335"/>
        <end position="364"/>
    </location>
</feature>
<evidence type="ECO:0000256" key="2">
    <source>
        <dbReference type="ARBA" id="ARBA00023043"/>
    </source>
</evidence>
<feature type="region of interest" description="Disordered" evidence="4">
    <location>
        <begin position="1750"/>
        <end position="1800"/>
    </location>
</feature>
<dbReference type="EMBL" id="MU864982">
    <property type="protein sequence ID" value="KAK4461866.1"/>
    <property type="molecule type" value="Genomic_DNA"/>
</dbReference>
<feature type="compositionally biased region" description="Basic and acidic residues" evidence="4">
    <location>
        <begin position="596"/>
        <end position="624"/>
    </location>
</feature>
<dbReference type="InterPro" id="IPR002110">
    <property type="entry name" value="Ankyrin_rpt"/>
</dbReference>
<dbReference type="PROSITE" id="PS50297">
    <property type="entry name" value="ANK_REP_REGION"/>
    <property type="match status" value="3"/>
</dbReference>
<proteinExistence type="predicted"/>
<dbReference type="PANTHER" id="PTHR24126:SF14">
    <property type="entry name" value="ANK_REP_REGION DOMAIN-CONTAINING PROTEIN"/>
    <property type="match status" value="1"/>
</dbReference>
<accession>A0AAV9HQ91</accession>
<dbReference type="SUPFAM" id="SSF48403">
    <property type="entry name" value="Ankyrin repeat"/>
    <property type="match status" value="2"/>
</dbReference>
<dbReference type="SMART" id="SM00248">
    <property type="entry name" value="ANK"/>
    <property type="match status" value="14"/>
</dbReference>
<evidence type="ECO:0000313" key="6">
    <source>
        <dbReference type="Proteomes" id="UP001321749"/>
    </source>
</evidence>
<organism evidence="5 6">
    <name type="scientific">Cladorrhinum samala</name>
    <dbReference type="NCBI Taxonomy" id="585594"/>
    <lineage>
        <taxon>Eukaryota</taxon>
        <taxon>Fungi</taxon>
        <taxon>Dikarya</taxon>
        <taxon>Ascomycota</taxon>
        <taxon>Pezizomycotina</taxon>
        <taxon>Sordariomycetes</taxon>
        <taxon>Sordariomycetidae</taxon>
        <taxon>Sordariales</taxon>
        <taxon>Podosporaceae</taxon>
        <taxon>Cladorrhinum</taxon>
    </lineage>
</organism>
<protein>
    <submittedName>
        <fullName evidence="5">Ankycorbin</fullName>
    </submittedName>
</protein>
<keyword evidence="6" id="KW-1185">Reference proteome</keyword>
<feature type="compositionally biased region" description="Polar residues" evidence="4">
    <location>
        <begin position="1770"/>
        <end position="1779"/>
    </location>
</feature>
<dbReference type="PROSITE" id="PS50088">
    <property type="entry name" value="ANK_REPEAT"/>
    <property type="match status" value="3"/>
</dbReference>
<dbReference type="PANTHER" id="PTHR24126">
    <property type="entry name" value="ANKYRIN REPEAT, PH AND SEC7 DOMAIN CONTAINING PROTEIN SECG-RELATED"/>
    <property type="match status" value="1"/>
</dbReference>
<dbReference type="Pfam" id="PF00023">
    <property type="entry name" value="Ank"/>
    <property type="match status" value="1"/>
</dbReference>
<feature type="repeat" description="ANK" evidence="3">
    <location>
        <begin position="568"/>
        <end position="600"/>
    </location>
</feature>
<feature type="compositionally biased region" description="Basic and acidic residues" evidence="4">
    <location>
        <begin position="335"/>
        <end position="349"/>
    </location>
</feature>
<reference evidence="5" key="1">
    <citation type="journal article" date="2023" name="Mol. Phylogenet. Evol.">
        <title>Genome-scale phylogeny and comparative genomics of the fungal order Sordariales.</title>
        <authorList>
            <person name="Hensen N."/>
            <person name="Bonometti L."/>
            <person name="Westerberg I."/>
            <person name="Brannstrom I.O."/>
            <person name="Guillou S."/>
            <person name="Cros-Aarteil S."/>
            <person name="Calhoun S."/>
            <person name="Haridas S."/>
            <person name="Kuo A."/>
            <person name="Mondo S."/>
            <person name="Pangilinan J."/>
            <person name="Riley R."/>
            <person name="LaButti K."/>
            <person name="Andreopoulos B."/>
            <person name="Lipzen A."/>
            <person name="Chen C."/>
            <person name="Yan M."/>
            <person name="Daum C."/>
            <person name="Ng V."/>
            <person name="Clum A."/>
            <person name="Steindorff A."/>
            <person name="Ohm R.A."/>
            <person name="Martin F."/>
            <person name="Silar P."/>
            <person name="Natvig D.O."/>
            <person name="Lalanne C."/>
            <person name="Gautier V."/>
            <person name="Ament-Velasquez S.L."/>
            <person name="Kruys A."/>
            <person name="Hutchinson M.I."/>
            <person name="Powell A.J."/>
            <person name="Barry K."/>
            <person name="Miller A.N."/>
            <person name="Grigoriev I.V."/>
            <person name="Debuchy R."/>
            <person name="Gladieux P."/>
            <person name="Hiltunen Thoren M."/>
            <person name="Johannesson H."/>
        </authorList>
    </citation>
    <scope>NUCLEOTIDE SEQUENCE</scope>
    <source>
        <strain evidence="5">PSN324</strain>
    </source>
</reference>
<feature type="compositionally biased region" description="Acidic residues" evidence="4">
    <location>
        <begin position="1756"/>
        <end position="1766"/>
    </location>
</feature>
<feature type="repeat" description="ANK" evidence="3">
    <location>
        <begin position="1468"/>
        <end position="1500"/>
    </location>
</feature>
<dbReference type="PRINTS" id="PR01415">
    <property type="entry name" value="ANKYRIN"/>
</dbReference>
<evidence type="ECO:0000256" key="3">
    <source>
        <dbReference type="PROSITE-ProRule" id="PRU00023"/>
    </source>
</evidence>